<evidence type="ECO:0000313" key="2">
    <source>
        <dbReference type="Proteomes" id="UP001187415"/>
    </source>
</evidence>
<sequence>MDEVPGLRPLELYKSQLPKQDPFSCVLDMVVQLKGQEHEEEIKRTLTQLVSDLEGHPHHPKLLASSTICVAKTTHSSQRTYGVSVSATPATRRILIAASCLSTLDKYVAGAVMTYHPDKKRME</sequence>
<evidence type="ECO:0000313" key="1">
    <source>
        <dbReference type="EMBL" id="KAK2859808.1"/>
    </source>
</evidence>
<proteinExistence type="predicted"/>
<dbReference type="AlphaFoldDB" id="A0AA88NMM8"/>
<name>A0AA88NMM8_CHASR</name>
<dbReference type="EMBL" id="JAUPFM010000002">
    <property type="protein sequence ID" value="KAK2859808.1"/>
    <property type="molecule type" value="Genomic_DNA"/>
</dbReference>
<organism evidence="1 2">
    <name type="scientific">Channa striata</name>
    <name type="common">Snakehead murrel</name>
    <name type="synonym">Ophicephalus striatus</name>
    <dbReference type="NCBI Taxonomy" id="64152"/>
    <lineage>
        <taxon>Eukaryota</taxon>
        <taxon>Metazoa</taxon>
        <taxon>Chordata</taxon>
        <taxon>Craniata</taxon>
        <taxon>Vertebrata</taxon>
        <taxon>Euteleostomi</taxon>
        <taxon>Actinopterygii</taxon>
        <taxon>Neopterygii</taxon>
        <taxon>Teleostei</taxon>
        <taxon>Neoteleostei</taxon>
        <taxon>Acanthomorphata</taxon>
        <taxon>Anabantaria</taxon>
        <taxon>Anabantiformes</taxon>
        <taxon>Channoidei</taxon>
        <taxon>Channidae</taxon>
        <taxon>Channa</taxon>
    </lineage>
</organism>
<protein>
    <submittedName>
        <fullName evidence="1">Uncharacterized protein</fullName>
    </submittedName>
</protein>
<gene>
    <name evidence="1" type="ORF">Q5P01_004428</name>
</gene>
<dbReference type="Proteomes" id="UP001187415">
    <property type="component" value="Unassembled WGS sequence"/>
</dbReference>
<comment type="caution">
    <text evidence="1">The sequence shown here is derived from an EMBL/GenBank/DDBJ whole genome shotgun (WGS) entry which is preliminary data.</text>
</comment>
<accession>A0AA88NMM8</accession>
<keyword evidence="2" id="KW-1185">Reference proteome</keyword>
<reference evidence="1" key="1">
    <citation type="submission" date="2023-07" db="EMBL/GenBank/DDBJ databases">
        <title>Chromosome-level Genome Assembly of Striped Snakehead (Channa striata).</title>
        <authorList>
            <person name="Liu H."/>
        </authorList>
    </citation>
    <scope>NUCLEOTIDE SEQUENCE</scope>
    <source>
        <strain evidence="1">Gz</strain>
        <tissue evidence="1">Muscle</tissue>
    </source>
</reference>